<name>A0ABQ4WRZ1_9ASTR</name>
<reference evidence="1" key="2">
    <citation type="submission" date="2022-01" db="EMBL/GenBank/DDBJ databases">
        <authorList>
            <person name="Yamashiro T."/>
            <person name="Shiraishi A."/>
            <person name="Satake H."/>
            <person name="Nakayama K."/>
        </authorList>
    </citation>
    <scope>NUCLEOTIDE SEQUENCE</scope>
</reference>
<proteinExistence type="predicted"/>
<dbReference type="EMBL" id="BQNB010008884">
    <property type="protein sequence ID" value="GJS55675.1"/>
    <property type="molecule type" value="Genomic_DNA"/>
</dbReference>
<gene>
    <name evidence="1" type="ORF">Tco_0629037</name>
</gene>
<evidence type="ECO:0000313" key="2">
    <source>
        <dbReference type="Proteomes" id="UP001151760"/>
    </source>
</evidence>
<reference evidence="1" key="1">
    <citation type="journal article" date="2022" name="Int. J. Mol. Sci.">
        <title>Draft Genome of Tanacetum Coccineum: Genomic Comparison of Closely Related Tanacetum-Family Plants.</title>
        <authorList>
            <person name="Yamashiro T."/>
            <person name="Shiraishi A."/>
            <person name="Nakayama K."/>
            <person name="Satake H."/>
        </authorList>
    </citation>
    <scope>NUCLEOTIDE SEQUENCE</scope>
</reference>
<protein>
    <submittedName>
        <fullName evidence="1">Uncharacterized protein</fullName>
    </submittedName>
</protein>
<comment type="caution">
    <text evidence="1">The sequence shown here is derived from an EMBL/GenBank/DDBJ whole genome shotgun (WGS) entry which is preliminary data.</text>
</comment>
<organism evidence="1 2">
    <name type="scientific">Tanacetum coccineum</name>
    <dbReference type="NCBI Taxonomy" id="301880"/>
    <lineage>
        <taxon>Eukaryota</taxon>
        <taxon>Viridiplantae</taxon>
        <taxon>Streptophyta</taxon>
        <taxon>Embryophyta</taxon>
        <taxon>Tracheophyta</taxon>
        <taxon>Spermatophyta</taxon>
        <taxon>Magnoliopsida</taxon>
        <taxon>eudicotyledons</taxon>
        <taxon>Gunneridae</taxon>
        <taxon>Pentapetalae</taxon>
        <taxon>asterids</taxon>
        <taxon>campanulids</taxon>
        <taxon>Asterales</taxon>
        <taxon>Asteraceae</taxon>
        <taxon>Asteroideae</taxon>
        <taxon>Anthemideae</taxon>
        <taxon>Anthemidinae</taxon>
        <taxon>Tanacetum</taxon>
    </lineage>
</organism>
<dbReference type="Proteomes" id="UP001151760">
    <property type="component" value="Unassembled WGS sequence"/>
</dbReference>
<evidence type="ECO:0000313" key="1">
    <source>
        <dbReference type="EMBL" id="GJS55675.1"/>
    </source>
</evidence>
<accession>A0ABQ4WRZ1</accession>
<sequence>MAKGSPNSYSSILSPFLRKDSSDPEHRSGGIRICKNLALLAIVLQEDVRSYLQQTFELLAKLLGTRLEDTSQEVGPLCQGIAEEAIAGGLKDYAYHKEKMIDVSKQAEQGVPLKWQRLIG</sequence>
<keyword evidence="2" id="KW-1185">Reference proteome</keyword>